<comment type="cofactor">
    <cofactor evidence="1">
        <name>heme</name>
        <dbReference type="ChEBI" id="CHEBI:30413"/>
    </cofactor>
</comment>
<evidence type="ECO:0000256" key="1">
    <source>
        <dbReference type="ARBA" id="ARBA00001971"/>
    </source>
</evidence>
<dbReference type="PRINTS" id="PR00463">
    <property type="entry name" value="EP450I"/>
</dbReference>
<dbReference type="SUPFAM" id="SSF48264">
    <property type="entry name" value="Cytochrome P450"/>
    <property type="match status" value="1"/>
</dbReference>
<dbReference type="InterPro" id="IPR002401">
    <property type="entry name" value="Cyt_P450_E_grp-I"/>
</dbReference>
<evidence type="ECO:0000256" key="10">
    <source>
        <dbReference type="RuleBase" id="RU000461"/>
    </source>
</evidence>
<dbReference type="EMBL" id="OZ021735">
    <property type="protein sequence ID" value="CAK9310248.1"/>
    <property type="molecule type" value="Genomic_DNA"/>
</dbReference>
<comment type="similarity">
    <text evidence="3 10">Belongs to the cytochrome P450 family.</text>
</comment>
<evidence type="ECO:0000256" key="11">
    <source>
        <dbReference type="SAM" id="Phobius"/>
    </source>
</evidence>
<name>A0ABP0XQ13_9ROSI</name>
<evidence type="ECO:0000256" key="4">
    <source>
        <dbReference type="ARBA" id="ARBA00022617"/>
    </source>
</evidence>
<evidence type="ECO:0000256" key="8">
    <source>
        <dbReference type="ARBA" id="ARBA00023033"/>
    </source>
</evidence>
<protein>
    <recommendedName>
        <fullName evidence="14">Cytochrome P450</fullName>
    </recommendedName>
</protein>
<dbReference type="PANTHER" id="PTHR47943">
    <property type="entry name" value="CYTOCHROME P450 93A3-LIKE"/>
    <property type="match status" value="1"/>
</dbReference>
<keyword evidence="11" id="KW-0812">Transmembrane</keyword>
<dbReference type="InterPro" id="IPR036396">
    <property type="entry name" value="Cyt_P450_sf"/>
</dbReference>
<keyword evidence="8 10" id="KW-0503">Monooxygenase</keyword>
<evidence type="ECO:0000256" key="9">
    <source>
        <dbReference type="ARBA" id="ARBA00023136"/>
    </source>
</evidence>
<accession>A0ABP0XQ13</accession>
<comment type="subcellular location">
    <subcellularLocation>
        <location evidence="2">Membrane</location>
    </subcellularLocation>
</comment>
<gene>
    <name evidence="12" type="ORF">CITCOLO1_LOCUS1866</name>
</gene>
<evidence type="ECO:0000256" key="2">
    <source>
        <dbReference type="ARBA" id="ARBA00004370"/>
    </source>
</evidence>
<keyword evidence="5 10" id="KW-0479">Metal-binding</keyword>
<evidence type="ECO:0000256" key="5">
    <source>
        <dbReference type="ARBA" id="ARBA00022723"/>
    </source>
</evidence>
<dbReference type="InterPro" id="IPR017972">
    <property type="entry name" value="Cyt_P450_CS"/>
</dbReference>
<keyword evidence="7 10" id="KW-0408">Iron</keyword>
<keyword evidence="4 10" id="KW-0349">Heme</keyword>
<dbReference type="Gene3D" id="1.10.630.10">
    <property type="entry name" value="Cytochrome P450"/>
    <property type="match status" value="1"/>
</dbReference>
<keyword evidence="6 10" id="KW-0560">Oxidoreductase</keyword>
<evidence type="ECO:0000256" key="3">
    <source>
        <dbReference type="ARBA" id="ARBA00010617"/>
    </source>
</evidence>
<evidence type="ECO:0000313" key="13">
    <source>
        <dbReference type="Proteomes" id="UP001642487"/>
    </source>
</evidence>
<keyword evidence="13" id="KW-1185">Reference proteome</keyword>
<keyword evidence="11" id="KW-1133">Transmembrane helix</keyword>
<dbReference type="PRINTS" id="PR00385">
    <property type="entry name" value="P450"/>
</dbReference>
<proteinExistence type="inferred from homology"/>
<dbReference type="CDD" id="cd20655">
    <property type="entry name" value="CYP93"/>
    <property type="match status" value="1"/>
</dbReference>
<keyword evidence="9 11" id="KW-0472">Membrane</keyword>
<evidence type="ECO:0000313" key="12">
    <source>
        <dbReference type="EMBL" id="CAK9310248.1"/>
    </source>
</evidence>
<evidence type="ECO:0000256" key="7">
    <source>
        <dbReference type="ARBA" id="ARBA00023004"/>
    </source>
</evidence>
<reference evidence="12 13" key="1">
    <citation type="submission" date="2024-03" db="EMBL/GenBank/DDBJ databases">
        <authorList>
            <person name="Gkanogiannis A."/>
            <person name="Becerra Lopez-Lavalle L."/>
        </authorList>
    </citation>
    <scope>NUCLEOTIDE SEQUENCE [LARGE SCALE GENOMIC DNA]</scope>
</reference>
<dbReference type="PROSITE" id="PS00086">
    <property type="entry name" value="CYTOCHROME_P450"/>
    <property type="match status" value="1"/>
</dbReference>
<dbReference type="InterPro" id="IPR001128">
    <property type="entry name" value="Cyt_P450"/>
</dbReference>
<evidence type="ECO:0000256" key="6">
    <source>
        <dbReference type="ARBA" id="ARBA00023002"/>
    </source>
</evidence>
<sequence length="527" mass="59297">MTETNTYILYIILCFLSTLLLQYLFHISKTTKSSFSSSSHLLRLPPSPPSLPLLGHLHLLSPSLHKSFTALSSKFGPLLCLRLGAVRCIVVSSASLATEVFKTQDLAFSSRPKFAFSDETPYGSSGFFAAPYGDYWRFMKKLTMTELLAPKQVERSRAVRYEEILRFLRKMVTAANNHHLVDVGAELMKLTNNSICRMMMSIRCADDSDESEKIRQLVKDTMEVGAKVAFGDVVGWPLKRVAFWIYGKQAIDVTMRYDAILEKALKQHEERGRVEGFDREDRDLMDIILKVHQDSQAEFKITRTNVKAFLLDLFVGGTGTSTEVMQWIIAELINHPKELKKLREEILSVVGDSRLVQETDVANMPYLQAVVKEGLRMYPAVPVAMRSCPQNCKINGFDIPENTMIGVNLFAIMRDPNSWEDPNEFRPERFLSPAKESDGMKQIQYEIKGQNFNFVPFGGGRRGCPGSTLAFTTSTVVIAAMVQCFDWKVDGKEEKKANMEIGSGLGLPMAHPLNCIPVVKFNPFASN</sequence>
<dbReference type="PANTHER" id="PTHR47943:SF8">
    <property type="entry name" value="CYTOCHROME P450"/>
    <property type="match status" value="1"/>
</dbReference>
<feature type="transmembrane region" description="Helical" evidence="11">
    <location>
        <begin position="7"/>
        <end position="25"/>
    </location>
</feature>
<dbReference type="Pfam" id="PF00067">
    <property type="entry name" value="p450"/>
    <property type="match status" value="1"/>
</dbReference>
<dbReference type="Proteomes" id="UP001642487">
    <property type="component" value="Chromosome 1"/>
</dbReference>
<evidence type="ECO:0008006" key="14">
    <source>
        <dbReference type="Google" id="ProtNLM"/>
    </source>
</evidence>
<organism evidence="12 13">
    <name type="scientific">Citrullus colocynthis</name>
    <name type="common">colocynth</name>
    <dbReference type="NCBI Taxonomy" id="252529"/>
    <lineage>
        <taxon>Eukaryota</taxon>
        <taxon>Viridiplantae</taxon>
        <taxon>Streptophyta</taxon>
        <taxon>Embryophyta</taxon>
        <taxon>Tracheophyta</taxon>
        <taxon>Spermatophyta</taxon>
        <taxon>Magnoliopsida</taxon>
        <taxon>eudicotyledons</taxon>
        <taxon>Gunneridae</taxon>
        <taxon>Pentapetalae</taxon>
        <taxon>rosids</taxon>
        <taxon>fabids</taxon>
        <taxon>Cucurbitales</taxon>
        <taxon>Cucurbitaceae</taxon>
        <taxon>Benincaseae</taxon>
        <taxon>Citrullus</taxon>
    </lineage>
</organism>